<dbReference type="OrthoDB" id="9797506at2"/>
<dbReference type="Pfam" id="PF01161">
    <property type="entry name" value="PBP"/>
    <property type="match status" value="1"/>
</dbReference>
<comment type="caution">
    <text evidence="1">The sequence shown here is derived from an EMBL/GenBank/DDBJ whole genome shotgun (WGS) entry which is preliminary data.</text>
</comment>
<dbReference type="PANTHER" id="PTHR30289:SF1">
    <property type="entry name" value="PEBP (PHOSPHATIDYLETHANOLAMINE-BINDING PROTEIN) FAMILY PROTEIN"/>
    <property type="match status" value="1"/>
</dbReference>
<reference evidence="1 2" key="1">
    <citation type="submission" date="2018-07" db="EMBL/GenBank/DDBJ databases">
        <title>Halomonas montanilacus sp. nov., isolated from Lake Pengyan on Tibetan Plateau.</title>
        <authorList>
            <person name="Lu H."/>
            <person name="Xing P."/>
            <person name="Wu Q."/>
        </authorList>
    </citation>
    <scope>NUCLEOTIDE SEQUENCE [LARGE SCALE GENOMIC DNA]</scope>
    <source>
        <strain evidence="1 2">PYC7W</strain>
    </source>
</reference>
<dbReference type="CDD" id="cd00865">
    <property type="entry name" value="PEBP_bact_arch"/>
    <property type="match status" value="1"/>
</dbReference>
<dbReference type="SUPFAM" id="SSF49777">
    <property type="entry name" value="PEBP-like"/>
    <property type="match status" value="1"/>
</dbReference>
<keyword evidence="2" id="KW-1185">Reference proteome</keyword>
<dbReference type="PANTHER" id="PTHR30289">
    <property type="entry name" value="UNCHARACTERIZED PROTEIN YBCL-RELATED"/>
    <property type="match status" value="1"/>
</dbReference>
<dbReference type="InterPro" id="IPR036610">
    <property type="entry name" value="PEBP-like_sf"/>
</dbReference>
<dbReference type="Proteomes" id="UP000252405">
    <property type="component" value="Unassembled WGS sequence"/>
</dbReference>
<dbReference type="Gene3D" id="3.90.280.10">
    <property type="entry name" value="PEBP-like"/>
    <property type="match status" value="1"/>
</dbReference>
<sequence>MAFALSNMQLESSAFTAHGAIPEKYSGEGDDVSPSLSWRDAPEETRGYAIICHDPDAPLVQNGGYGFVHWLLYNLPGSTTSLAENTGEGTRGKNDFGKMGYGGPMPPEGHGQHHYYFWVLALDKPTDLPEGLGLPELLKQLEPHLLGMNRLIGTYQRA</sequence>
<dbReference type="InterPro" id="IPR005247">
    <property type="entry name" value="YbhB_YbcL/LppC-like"/>
</dbReference>
<evidence type="ECO:0000313" key="2">
    <source>
        <dbReference type="Proteomes" id="UP000252405"/>
    </source>
</evidence>
<name>A0A368U2K5_9GAMM</name>
<accession>A0A368U2K5</accession>
<evidence type="ECO:0000313" key="1">
    <source>
        <dbReference type="EMBL" id="RCV91275.1"/>
    </source>
</evidence>
<dbReference type="InterPro" id="IPR008914">
    <property type="entry name" value="PEBP"/>
</dbReference>
<gene>
    <name evidence="1" type="ORF">DU505_05220</name>
</gene>
<organism evidence="1 2">
    <name type="scientific">Billgrantia montanilacus</name>
    <dbReference type="NCBI Taxonomy" id="2282305"/>
    <lineage>
        <taxon>Bacteria</taxon>
        <taxon>Pseudomonadati</taxon>
        <taxon>Pseudomonadota</taxon>
        <taxon>Gammaproteobacteria</taxon>
        <taxon>Oceanospirillales</taxon>
        <taxon>Halomonadaceae</taxon>
        <taxon>Billgrantia</taxon>
    </lineage>
</organism>
<protein>
    <submittedName>
        <fullName evidence="1">YbhB/YbcL family Raf kinase inhibitor-like protein</fullName>
    </submittedName>
</protein>
<dbReference type="AlphaFoldDB" id="A0A368U2K5"/>
<dbReference type="NCBIfam" id="TIGR00481">
    <property type="entry name" value="YbhB/YbcL family Raf kinase inhibitor-like protein"/>
    <property type="match status" value="1"/>
</dbReference>
<proteinExistence type="predicted"/>
<dbReference type="EMBL" id="QPII01000002">
    <property type="protein sequence ID" value="RCV91275.1"/>
    <property type="molecule type" value="Genomic_DNA"/>
</dbReference>
<dbReference type="RefSeq" id="WP_114477915.1">
    <property type="nucleotide sequence ID" value="NZ_QPII01000002.1"/>
</dbReference>